<dbReference type="InParanoid" id="A0A0P0UXL4"/>
<reference evidence="2 3" key="3">
    <citation type="journal article" date="2013" name="Rice">
        <title>Improvement of the Oryza sativa Nipponbare reference genome using next generation sequence and optical map data.</title>
        <authorList>
            <person name="Kawahara Y."/>
            <person name="de la Bastide M."/>
            <person name="Hamilton J.P."/>
            <person name="Kanamori H."/>
            <person name="McCombie W.R."/>
            <person name="Ouyang S."/>
            <person name="Schwartz D.C."/>
            <person name="Tanaka T."/>
            <person name="Wu J."/>
            <person name="Zhou S."/>
            <person name="Childs K.L."/>
            <person name="Davidson R.M."/>
            <person name="Lin H."/>
            <person name="Quesada-Ocampo L."/>
            <person name="Vaillancourt B."/>
            <person name="Sakai H."/>
            <person name="Lee S.S."/>
            <person name="Kim J."/>
            <person name="Numa H."/>
            <person name="Itoh T."/>
            <person name="Buell C.R."/>
            <person name="Matsumoto T."/>
        </authorList>
    </citation>
    <scope>NUCLEOTIDE SEQUENCE [LARGE SCALE GENOMIC DNA]</scope>
    <source>
        <strain evidence="3">cv. Nipponbare</strain>
    </source>
</reference>
<keyword evidence="3" id="KW-1185">Reference proteome</keyword>
<dbReference type="AlphaFoldDB" id="A0A0P0UXL4"/>
<reference evidence="3" key="1">
    <citation type="journal article" date="2005" name="Nature">
        <title>The map-based sequence of the rice genome.</title>
        <authorList>
            <consortium name="International rice genome sequencing project (IRGSP)"/>
            <person name="Matsumoto T."/>
            <person name="Wu J."/>
            <person name="Kanamori H."/>
            <person name="Katayose Y."/>
            <person name="Fujisawa M."/>
            <person name="Namiki N."/>
            <person name="Mizuno H."/>
            <person name="Yamamoto K."/>
            <person name="Antonio B.A."/>
            <person name="Baba T."/>
            <person name="Sakata K."/>
            <person name="Nagamura Y."/>
            <person name="Aoki H."/>
            <person name="Arikawa K."/>
            <person name="Arita K."/>
            <person name="Bito T."/>
            <person name="Chiden Y."/>
            <person name="Fujitsuka N."/>
            <person name="Fukunaka R."/>
            <person name="Hamada M."/>
            <person name="Harada C."/>
            <person name="Hayashi A."/>
            <person name="Hijishita S."/>
            <person name="Honda M."/>
            <person name="Hosokawa S."/>
            <person name="Ichikawa Y."/>
            <person name="Idonuma A."/>
            <person name="Iijima M."/>
            <person name="Ikeda M."/>
            <person name="Ikeno M."/>
            <person name="Ito K."/>
            <person name="Ito S."/>
            <person name="Ito T."/>
            <person name="Ito Y."/>
            <person name="Ito Y."/>
            <person name="Iwabuchi A."/>
            <person name="Kamiya K."/>
            <person name="Karasawa W."/>
            <person name="Kurita K."/>
            <person name="Katagiri S."/>
            <person name="Kikuta A."/>
            <person name="Kobayashi H."/>
            <person name="Kobayashi N."/>
            <person name="Machita K."/>
            <person name="Maehara T."/>
            <person name="Masukawa M."/>
            <person name="Mizubayashi T."/>
            <person name="Mukai Y."/>
            <person name="Nagasaki H."/>
            <person name="Nagata Y."/>
            <person name="Naito S."/>
            <person name="Nakashima M."/>
            <person name="Nakama Y."/>
            <person name="Nakamichi Y."/>
            <person name="Nakamura M."/>
            <person name="Meguro A."/>
            <person name="Negishi M."/>
            <person name="Ohta I."/>
            <person name="Ohta T."/>
            <person name="Okamoto M."/>
            <person name="Ono N."/>
            <person name="Saji S."/>
            <person name="Sakaguchi M."/>
            <person name="Sakai K."/>
            <person name="Shibata M."/>
            <person name="Shimokawa T."/>
            <person name="Song J."/>
            <person name="Takazaki Y."/>
            <person name="Terasawa K."/>
            <person name="Tsugane M."/>
            <person name="Tsuji K."/>
            <person name="Ueda S."/>
            <person name="Waki K."/>
            <person name="Yamagata H."/>
            <person name="Yamamoto M."/>
            <person name="Yamamoto S."/>
            <person name="Yamane H."/>
            <person name="Yoshiki S."/>
            <person name="Yoshihara R."/>
            <person name="Yukawa K."/>
            <person name="Zhong H."/>
            <person name="Yano M."/>
            <person name="Yuan Q."/>
            <person name="Ouyang S."/>
            <person name="Liu J."/>
            <person name="Jones K.M."/>
            <person name="Gansberger K."/>
            <person name="Moffat K."/>
            <person name="Hill J."/>
            <person name="Bera J."/>
            <person name="Fadrosh D."/>
            <person name="Jin S."/>
            <person name="Johri S."/>
            <person name="Kim M."/>
            <person name="Overton L."/>
            <person name="Reardon M."/>
            <person name="Tsitrin T."/>
            <person name="Vuong H."/>
            <person name="Weaver B."/>
            <person name="Ciecko A."/>
            <person name="Tallon L."/>
            <person name="Jackson J."/>
            <person name="Pai G."/>
            <person name="Aken S.V."/>
            <person name="Utterback T."/>
            <person name="Reidmuller S."/>
            <person name="Feldblyum T."/>
            <person name="Hsiao J."/>
            <person name="Zismann V."/>
            <person name="Iobst S."/>
            <person name="de Vazeille A.R."/>
            <person name="Buell C.R."/>
            <person name="Ying K."/>
            <person name="Li Y."/>
            <person name="Lu T."/>
            <person name="Huang Y."/>
            <person name="Zhao Q."/>
            <person name="Feng Q."/>
            <person name="Zhang L."/>
            <person name="Zhu J."/>
            <person name="Weng Q."/>
            <person name="Mu J."/>
            <person name="Lu Y."/>
            <person name="Fan D."/>
            <person name="Liu Y."/>
            <person name="Guan J."/>
            <person name="Zhang Y."/>
            <person name="Yu S."/>
            <person name="Liu X."/>
            <person name="Zhang Y."/>
            <person name="Hong G."/>
            <person name="Han B."/>
            <person name="Choisne N."/>
            <person name="Demange N."/>
            <person name="Orjeda G."/>
            <person name="Samain S."/>
            <person name="Cattolico L."/>
            <person name="Pelletier E."/>
            <person name="Couloux A."/>
            <person name="Segurens B."/>
            <person name="Wincker P."/>
            <person name="D'Hont A."/>
            <person name="Scarpelli C."/>
            <person name="Weissenbach J."/>
            <person name="Salanoubat M."/>
            <person name="Quetier F."/>
            <person name="Yu Y."/>
            <person name="Kim H.R."/>
            <person name="Rambo T."/>
            <person name="Currie J."/>
            <person name="Collura K."/>
            <person name="Luo M."/>
            <person name="Yang T."/>
            <person name="Ammiraju J.S.S."/>
            <person name="Engler F."/>
            <person name="Soderlund C."/>
            <person name="Wing R.A."/>
            <person name="Palmer L.E."/>
            <person name="de la Bastide M."/>
            <person name="Spiegel L."/>
            <person name="Nascimento L."/>
            <person name="Zutavern T."/>
            <person name="O'Shaughnessy A."/>
            <person name="Dike S."/>
            <person name="Dedhia N."/>
            <person name="Preston R."/>
            <person name="Balija V."/>
            <person name="McCombie W.R."/>
            <person name="Chow T."/>
            <person name="Chen H."/>
            <person name="Chung M."/>
            <person name="Chen C."/>
            <person name="Shaw J."/>
            <person name="Wu H."/>
            <person name="Hsiao K."/>
            <person name="Chao Y."/>
            <person name="Chu M."/>
            <person name="Cheng C."/>
            <person name="Hour A."/>
            <person name="Lee P."/>
            <person name="Lin S."/>
            <person name="Lin Y."/>
            <person name="Liou J."/>
            <person name="Liu S."/>
            <person name="Hsing Y."/>
            <person name="Raghuvanshi S."/>
            <person name="Mohanty A."/>
            <person name="Bharti A.K."/>
            <person name="Gaur A."/>
            <person name="Gupta V."/>
            <person name="Kumar D."/>
            <person name="Ravi V."/>
            <person name="Vij S."/>
            <person name="Kapur A."/>
            <person name="Khurana P."/>
            <person name="Khurana P."/>
            <person name="Khurana J.P."/>
            <person name="Tyagi A.K."/>
            <person name="Gaikwad K."/>
            <person name="Singh A."/>
            <person name="Dalal V."/>
            <person name="Srivastava S."/>
            <person name="Dixit A."/>
            <person name="Pal A.K."/>
            <person name="Ghazi I.A."/>
            <person name="Yadav M."/>
            <person name="Pandit A."/>
            <person name="Bhargava A."/>
            <person name="Sureshbabu K."/>
            <person name="Batra K."/>
            <person name="Sharma T.R."/>
            <person name="Mohapatra T."/>
            <person name="Singh N.K."/>
            <person name="Messing J."/>
            <person name="Nelson A.B."/>
            <person name="Fuks G."/>
            <person name="Kavchok S."/>
            <person name="Keizer G."/>
            <person name="Linton E."/>
            <person name="Llaca V."/>
            <person name="Song R."/>
            <person name="Tanyolac B."/>
            <person name="Young S."/>
            <person name="Ho-Il K."/>
            <person name="Hahn J.H."/>
            <person name="Sangsakoo G."/>
            <person name="Vanavichit A."/>
            <person name="de Mattos Luiz.A.T."/>
            <person name="Zimmer P.D."/>
            <person name="Malone G."/>
            <person name="Dellagostin O."/>
            <person name="de Oliveira A.C."/>
            <person name="Bevan M."/>
            <person name="Bancroft I."/>
            <person name="Minx P."/>
            <person name="Cordum H."/>
            <person name="Wilson R."/>
            <person name="Cheng Z."/>
            <person name="Jin W."/>
            <person name="Jiang J."/>
            <person name="Leong S.A."/>
            <person name="Iwama H."/>
            <person name="Gojobori T."/>
            <person name="Itoh T."/>
            <person name="Niimura Y."/>
            <person name="Fujii Y."/>
            <person name="Habara T."/>
            <person name="Sakai H."/>
            <person name="Sato Y."/>
            <person name="Wilson G."/>
            <person name="Kumar K."/>
            <person name="McCouch S."/>
            <person name="Juretic N."/>
            <person name="Hoen D."/>
            <person name="Wright S."/>
            <person name="Bruskiewich R."/>
            <person name="Bureau T."/>
            <person name="Miyao A."/>
            <person name="Hirochika H."/>
            <person name="Nishikawa T."/>
            <person name="Kadowaki K."/>
            <person name="Sugiura M."/>
            <person name="Burr B."/>
            <person name="Sasaki T."/>
        </authorList>
    </citation>
    <scope>NUCLEOTIDE SEQUENCE [LARGE SCALE GENOMIC DNA]</scope>
    <source>
        <strain evidence="3">cv. Nipponbare</strain>
    </source>
</reference>
<reference evidence="2 3" key="2">
    <citation type="journal article" date="2013" name="Plant Cell Physiol.">
        <title>Rice Annotation Project Database (RAP-DB): an integrative and interactive database for rice genomics.</title>
        <authorList>
            <person name="Sakai H."/>
            <person name="Lee S.S."/>
            <person name="Tanaka T."/>
            <person name="Numa H."/>
            <person name="Kim J."/>
            <person name="Kawahara Y."/>
            <person name="Wakimoto H."/>
            <person name="Yang C.C."/>
            <person name="Iwamoto M."/>
            <person name="Abe T."/>
            <person name="Yamada Y."/>
            <person name="Muto A."/>
            <person name="Inokuchi H."/>
            <person name="Ikemura T."/>
            <person name="Matsumoto T."/>
            <person name="Sasaki T."/>
            <person name="Itoh T."/>
        </authorList>
    </citation>
    <scope>NUCLEOTIDE SEQUENCE [LARGE SCALE GENOMIC DNA]</scope>
    <source>
        <strain evidence="3">cv. Nipponbare</strain>
    </source>
</reference>
<organism evidence="2 3">
    <name type="scientific">Oryza sativa subsp. japonica</name>
    <name type="common">Rice</name>
    <dbReference type="NCBI Taxonomy" id="39947"/>
    <lineage>
        <taxon>Eukaryota</taxon>
        <taxon>Viridiplantae</taxon>
        <taxon>Streptophyta</taxon>
        <taxon>Embryophyta</taxon>
        <taxon>Tracheophyta</taxon>
        <taxon>Spermatophyta</taxon>
        <taxon>Magnoliopsida</taxon>
        <taxon>Liliopsida</taxon>
        <taxon>Poales</taxon>
        <taxon>Poaceae</taxon>
        <taxon>BOP clade</taxon>
        <taxon>Oryzoideae</taxon>
        <taxon>Oryzeae</taxon>
        <taxon>Oryzinae</taxon>
        <taxon>Oryza</taxon>
        <taxon>Oryza sativa</taxon>
    </lineage>
</organism>
<name>A0A0P0UXL4_ORYSJ</name>
<evidence type="ECO:0000256" key="1">
    <source>
        <dbReference type="SAM" id="MobiDB-lite"/>
    </source>
</evidence>
<dbReference type="Gramene" id="Os01t0125850-00">
    <property type="protein sequence ID" value="Os01t0125850-00"/>
    <property type="gene ID" value="Os01g0125850"/>
</dbReference>
<evidence type="ECO:0000313" key="3">
    <source>
        <dbReference type="Proteomes" id="UP000059680"/>
    </source>
</evidence>
<evidence type="ECO:0000313" key="2">
    <source>
        <dbReference type="EMBL" id="BAS70172.1"/>
    </source>
</evidence>
<protein>
    <submittedName>
        <fullName evidence="2">Os01g0125850 protein</fullName>
    </submittedName>
</protein>
<sequence length="74" mass="8344">MRNGRVGLKSQLRTLFECPSNSPTVLPESHLKARTKDFPLPSPDTTMRRPSGDQRRSSTRPERGRNSALRARSP</sequence>
<dbReference type="PaxDb" id="39947-A0A0P0UXL4"/>
<dbReference type="Proteomes" id="UP000059680">
    <property type="component" value="Chromosome 1"/>
</dbReference>
<proteinExistence type="predicted"/>
<feature type="region of interest" description="Disordered" evidence="1">
    <location>
        <begin position="18"/>
        <end position="74"/>
    </location>
</feature>
<gene>
    <name evidence="2" type="ordered locus">Os01g0125850</name>
    <name evidence="2" type="ORF">OSNPB_010125850</name>
</gene>
<feature type="compositionally biased region" description="Basic and acidic residues" evidence="1">
    <location>
        <begin position="46"/>
        <end position="65"/>
    </location>
</feature>
<dbReference type="EMBL" id="AP014957">
    <property type="protein sequence ID" value="BAS70172.1"/>
    <property type="molecule type" value="Genomic_DNA"/>
</dbReference>
<accession>A0A0P0UXL4</accession>